<accession>A0A409X2X7</accession>
<gene>
    <name evidence="1" type="ORF">CVT24_011983</name>
</gene>
<evidence type="ECO:0000313" key="2">
    <source>
        <dbReference type="Proteomes" id="UP000284842"/>
    </source>
</evidence>
<protein>
    <submittedName>
        <fullName evidence="1">Uncharacterized protein</fullName>
    </submittedName>
</protein>
<name>A0A409X2X7_9AGAR</name>
<sequence length="139" mass="15733">MTFNYSHFNVHVAHVPRAEQETEADLSLDTWNTAEKGRLISAISAPQSFAKEHAGRENVEPFRTMERPYCYAHVKLDVLVDRVWKLFQAHRVGRNRNDEDIDLSNAAELANYESADEVEITDDEGLNDDCVPAVDIAST</sequence>
<dbReference type="EMBL" id="NHTK01004754">
    <property type="protein sequence ID" value="PPQ85112.1"/>
    <property type="molecule type" value="Genomic_DNA"/>
</dbReference>
<dbReference type="Proteomes" id="UP000284842">
    <property type="component" value="Unassembled WGS sequence"/>
</dbReference>
<dbReference type="InParanoid" id="A0A409X2X7"/>
<evidence type="ECO:0000313" key="1">
    <source>
        <dbReference type="EMBL" id="PPQ85112.1"/>
    </source>
</evidence>
<dbReference type="AlphaFoldDB" id="A0A409X2X7"/>
<comment type="caution">
    <text evidence="1">The sequence shown here is derived from an EMBL/GenBank/DDBJ whole genome shotgun (WGS) entry which is preliminary data.</text>
</comment>
<reference evidence="1 2" key="1">
    <citation type="journal article" date="2018" name="Evol. Lett.">
        <title>Horizontal gene cluster transfer increased hallucinogenic mushroom diversity.</title>
        <authorList>
            <person name="Reynolds H.T."/>
            <person name="Vijayakumar V."/>
            <person name="Gluck-Thaler E."/>
            <person name="Korotkin H.B."/>
            <person name="Matheny P.B."/>
            <person name="Slot J.C."/>
        </authorList>
    </citation>
    <scope>NUCLEOTIDE SEQUENCE [LARGE SCALE GENOMIC DNA]</scope>
    <source>
        <strain evidence="1 2">2629</strain>
    </source>
</reference>
<proteinExistence type="predicted"/>
<organism evidence="1 2">
    <name type="scientific">Panaeolus cyanescens</name>
    <dbReference type="NCBI Taxonomy" id="181874"/>
    <lineage>
        <taxon>Eukaryota</taxon>
        <taxon>Fungi</taxon>
        <taxon>Dikarya</taxon>
        <taxon>Basidiomycota</taxon>
        <taxon>Agaricomycotina</taxon>
        <taxon>Agaricomycetes</taxon>
        <taxon>Agaricomycetidae</taxon>
        <taxon>Agaricales</taxon>
        <taxon>Agaricineae</taxon>
        <taxon>Galeropsidaceae</taxon>
        <taxon>Panaeolus</taxon>
    </lineage>
</organism>
<keyword evidence="2" id="KW-1185">Reference proteome</keyword>